<dbReference type="PANTHER" id="PTHR36151:SF3">
    <property type="entry name" value="ER-BOUND OXYGENASE MPAB_MPAB'_RUBBER OXYGENASE CATALYTIC DOMAIN-CONTAINING PROTEIN"/>
    <property type="match status" value="1"/>
</dbReference>
<dbReference type="AlphaFoldDB" id="A0AAE0MBA0"/>
<gene>
    <name evidence="3" type="ORF">B0H66DRAFT_550122</name>
</gene>
<dbReference type="PANTHER" id="PTHR36151">
    <property type="entry name" value="BLR2777 PROTEIN"/>
    <property type="match status" value="1"/>
</dbReference>
<keyword evidence="4" id="KW-1185">Reference proteome</keyword>
<evidence type="ECO:0000313" key="3">
    <source>
        <dbReference type="EMBL" id="KAK3326117.1"/>
    </source>
</evidence>
<name>A0AAE0MBA0_9PEZI</name>
<comment type="caution">
    <text evidence="3">The sequence shown here is derived from an EMBL/GenBank/DDBJ whole genome shotgun (WGS) entry which is preliminary data.</text>
</comment>
<evidence type="ECO:0000259" key="2">
    <source>
        <dbReference type="Pfam" id="PF09995"/>
    </source>
</evidence>
<dbReference type="Pfam" id="PF09995">
    <property type="entry name" value="MPAB_Lcp_cat"/>
    <property type="match status" value="1"/>
</dbReference>
<dbReference type="InterPro" id="IPR018713">
    <property type="entry name" value="MPAB/Lcp_cat_dom"/>
</dbReference>
<feature type="region of interest" description="Disordered" evidence="1">
    <location>
        <begin position="28"/>
        <end position="69"/>
    </location>
</feature>
<accession>A0AAE0MBA0</accession>
<evidence type="ECO:0000313" key="4">
    <source>
        <dbReference type="Proteomes" id="UP001283341"/>
    </source>
</evidence>
<dbReference type="Proteomes" id="UP001283341">
    <property type="component" value="Unassembled WGS sequence"/>
</dbReference>
<dbReference type="GO" id="GO:0016491">
    <property type="term" value="F:oxidoreductase activity"/>
    <property type="evidence" value="ECO:0007669"/>
    <property type="project" value="InterPro"/>
</dbReference>
<dbReference type="EMBL" id="JAUEDM010000002">
    <property type="protein sequence ID" value="KAK3326117.1"/>
    <property type="molecule type" value="Genomic_DNA"/>
</dbReference>
<protein>
    <recommendedName>
        <fullName evidence="2">ER-bound oxygenase mpaB/mpaB'/Rubber oxygenase catalytic domain-containing protein</fullName>
    </recommendedName>
</protein>
<feature type="domain" description="ER-bound oxygenase mpaB/mpaB'/Rubber oxygenase catalytic" evidence="2">
    <location>
        <begin position="87"/>
        <end position="299"/>
    </location>
</feature>
<organism evidence="3 4">
    <name type="scientific">Apodospora peruviana</name>
    <dbReference type="NCBI Taxonomy" id="516989"/>
    <lineage>
        <taxon>Eukaryota</taxon>
        <taxon>Fungi</taxon>
        <taxon>Dikarya</taxon>
        <taxon>Ascomycota</taxon>
        <taxon>Pezizomycotina</taxon>
        <taxon>Sordariomycetes</taxon>
        <taxon>Sordariomycetidae</taxon>
        <taxon>Sordariales</taxon>
        <taxon>Lasiosphaeriaceae</taxon>
        <taxon>Apodospora</taxon>
    </lineage>
</organism>
<sequence length="343" mass="38201">MAQRTTTELLSAPTAFEKYSISFFRSPTSTTGSFREDIPKPQNGARGSQAGHCPVNQHGFGTPERRTTKKFPDTHPHELALACENLLGWTGGPYAILLQFAAPGIALGSCTHSRFATAGISRLRRTSAFILSITHGTQSQKDAICGMVRKQHTFVKGPGYDASDAALQKWTAATIYAGMIKANETFCCRELSRQTKETLCAQAGLLATSLDMPAETWPASLDEFEDYFSDQMETKLRETEAGKKVGRIFLYEMSLPWWLGWVLLPFMRLLMASWLPPRWRDAYGLPDPSASWWSRSCHAVVVWLVCTLDWLTPGVVKQAAFGVMRRDMESAAENIRRTGCWGM</sequence>
<reference evidence="3" key="2">
    <citation type="submission" date="2023-06" db="EMBL/GenBank/DDBJ databases">
        <authorList>
            <consortium name="Lawrence Berkeley National Laboratory"/>
            <person name="Haridas S."/>
            <person name="Hensen N."/>
            <person name="Bonometti L."/>
            <person name="Westerberg I."/>
            <person name="Brannstrom I.O."/>
            <person name="Guillou S."/>
            <person name="Cros-Aarteil S."/>
            <person name="Calhoun S."/>
            <person name="Kuo A."/>
            <person name="Mondo S."/>
            <person name="Pangilinan J."/>
            <person name="Riley R."/>
            <person name="Labutti K."/>
            <person name="Andreopoulos B."/>
            <person name="Lipzen A."/>
            <person name="Chen C."/>
            <person name="Yanf M."/>
            <person name="Daum C."/>
            <person name="Ng V."/>
            <person name="Clum A."/>
            <person name="Steindorff A."/>
            <person name="Ohm R."/>
            <person name="Martin F."/>
            <person name="Silar P."/>
            <person name="Natvig D."/>
            <person name="Lalanne C."/>
            <person name="Gautier V."/>
            <person name="Ament-Velasquez S.L."/>
            <person name="Kruys A."/>
            <person name="Hutchinson M.I."/>
            <person name="Powell A.J."/>
            <person name="Barry K."/>
            <person name="Miller A.N."/>
            <person name="Grigoriev I.V."/>
            <person name="Debuchy R."/>
            <person name="Gladieux P."/>
            <person name="Thoren M.H."/>
            <person name="Johannesson H."/>
        </authorList>
    </citation>
    <scope>NUCLEOTIDE SEQUENCE</scope>
    <source>
        <strain evidence="3">CBS 118394</strain>
    </source>
</reference>
<proteinExistence type="predicted"/>
<evidence type="ECO:0000256" key="1">
    <source>
        <dbReference type="SAM" id="MobiDB-lite"/>
    </source>
</evidence>
<reference evidence="3" key="1">
    <citation type="journal article" date="2023" name="Mol. Phylogenet. Evol.">
        <title>Genome-scale phylogeny and comparative genomics of the fungal order Sordariales.</title>
        <authorList>
            <person name="Hensen N."/>
            <person name="Bonometti L."/>
            <person name="Westerberg I."/>
            <person name="Brannstrom I.O."/>
            <person name="Guillou S."/>
            <person name="Cros-Aarteil S."/>
            <person name="Calhoun S."/>
            <person name="Haridas S."/>
            <person name="Kuo A."/>
            <person name="Mondo S."/>
            <person name="Pangilinan J."/>
            <person name="Riley R."/>
            <person name="LaButti K."/>
            <person name="Andreopoulos B."/>
            <person name="Lipzen A."/>
            <person name="Chen C."/>
            <person name="Yan M."/>
            <person name="Daum C."/>
            <person name="Ng V."/>
            <person name="Clum A."/>
            <person name="Steindorff A."/>
            <person name="Ohm R.A."/>
            <person name="Martin F."/>
            <person name="Silar P."/>
            <person name="Natvig D.O."/>
            <person name="Lalanne C."/>
            <person name="Gautier V."/>
            <person name="Ament-Velasquez S.L."/>
            <person name="Kruys A."/>
            <person name="Hutchinson M.I."/>
            <person name="Powell A.J."/>
            <person name="Barry K."/>
            <person name="Miller A.N."/>
            <person name="Grigoriev I.V."/>
            <person name="Debuchy R."/>
            <person name="Gladieux P."/>
            <person name="Hiltunen Thoren M."/>
            <person name="Johannesson H."/>
        </authorList>
    </citation>
    <scope>NUCLEOTIDE SEQUENCE</scope>
    <source>
        <strain evidence="3">CBS 118394</strain>
    </source>
</reference>